<dbReference type="EMBL" id="SRRH01000098">
    <property type="protein sequence ID" value="KAG6299286.1"/>
    <property type="molecule type" value="Genomic_DNA"/>
</dbReference>
<protein>
    <submittedName>
        <fullName evidence="1">Uncharacterized protein</fullName>
    </submittedName>
</protein>
<dbReference type="AlphaFoldDB" id="A0A9P7U354"/>
<dbReference type="Proteomes" id="UP000707071">
    <property type="component" value="Unassembled WGS sequence"/>
</dbReference>
<sequence length="54" mass="6626">MPTMQFLRWRSSELVIENKLPLRVTMRQERQCEYQTRGNGITRELKHQFLETMN</sequence>
<keyword evidence="2" id="KW-1185">Reference proteome</keyword>
<name>A0A9P7U354_9HYPO</name>
<reference evidence="1 2" key="1">
    <citation type="journal article" date="2020" name="bioRxiv">
        <title>Whole genome comparisons of ergot fungi reveals the divergence and evolution of species within the genus Claviceps are the result of varying mechanisms driving genome evolution and host range expansion.</title>
        <authorList>
            <person name="Wyka S.A."/>
            <person name="Mondo S.J."/>
            <person name="Liu M."/>
            <person name="Dettman J."/>
            <person name="Nalam V."/>
            <person name="Broders K.D."/>
        </authorList>
    </citation>
    <scope>NUCLEOTIDE SEQUENCE [LARGE SCALE GENOMIC DNA]</scope>
    <source>
        <strain evidence="1 2">Clav52</strain>
    </source>
</reference>
<proteinExistence type="predicted"/>
<evidence type="ECO:0000313" key="2">
    <source>
        <dbReference type="Proteomes" id="UP000707071"/>
    </source>
</evidence>
<comment type="caution">
    <text evidence="1">The sequence shown here is derived from an EMBL/GenBank/DDBJ whole genome shotgun (WGS) entry which is preliminary data.</text>
</comment>
<evidence type="ECO:0000313" key="1">
    <source>
        <dbReference type="EMBL" id="KAG6299286.1"/>
    </source>
</evidence>
<accession>A0A9P7U354</accession>
<gene>
    <name evidence="1" type="ORF">E4U09_008272</name>
</gene>
<organism evidence="1 2">
    <name type="scientific">Claviceps aff. purpurea</name>
    <dbReference type="NCBI Taxonomy" id="1967640"/>
    <lineage>
        <taxon>Eukaryota</taxon>
        <taxon>Fungi</taxon>
        <taxon>Dikarya</taxon>
        <taxon>Ascomycota</taxon>
        <taxon>Pezizomycotina</taxon>
        <taxon>Sordariomycetes</taxon>
        <taxon>Hypocreomycetidae</taxon>
        <taxon>Hypocreales</taxon>
        <taxon>Clavicipitaceae</taxon>
        <taxon>Claviceps</taxon>
    </lineage>
</organism>